<sequence length="72" mass="7999">MGPVARFMGAHEIRLRIGRISRQRVYQLARRPDFPAPVADLAQGKVWLADDVEAWIATRRRRPAGASGSSGE</sequence>
<evidence type="ECO:0000313" key="1">
    <source>
        <dbReference type="EMBL" id="MBG0568619.1"/>
    </source>
</evidence>
<evidence type="ECO:0000313" key="2">
    <source>
        <dbReference type="Proteomes" id="UP000598146"/>
    </source>
</evidence>
<dbReference type="GO" id="GO:0003677">
    <property type="term" value="F:DNA binding"/>
    <property type="evidence" value="ECO:0007669"/>
    <property type="project" value="UniProtKB-KW"/>
</dbReference>
<accession>A0A931G7U7</accession>
<protein>
    <submittedName>
        <fullName evidence="1">DNA-binding protein</fullName>
    </submittedName>
</protein>
<keyword evidence="1" id="KW-0238">DNA-binding</keyword>
<dbReference type="Proteomes" id="UP000598146">
    <property type="component" value="Unassembled WGS sequence"/>
</dbReference>
<dbReference type="RefSeq" id="WP_196420387.1">
    <property type="nucleotide sequence ID" value="NZ_JADQTO010000041.1"/>
</dbReference>
<proteinExistence type="predicted"/>
<reference evidence="1" key="1">
    <citation type="submission" date="2020-11" db="EMBL/GenBank/DDBJ databases">
        <title>Isolation and identification of active actinomycetes.</title>
        <authorList>
            <person name="Sun X."/>
        </authorList>
    </citation>
    <scope>NUCLEOTIDE SEQUENCE</scope>
    <source>
        <strain evidence="1">NEAU-A11</strain>
    </source>
</reference>
<organism evidence="1 2">
    <name type="scientific">Actinoplanes aureus</name>
    <dbReference type="NCBI Taxonomy" id="2792083"/>
    <lineage>
        <taxon>Bacteria</taxon>
        <taxon>Bacillati</taxon>
        <taxon>Actinomycetota</taxon>
        <taxon>Actinomycetes</taxon>
        <taxon>Micromonosporales</taxon>
        <taxon>Micromonosporaceae</taxon>
        <taxon>Actinoplanes</taxon>
    </lineage>
</organism>
<keyword evidence="2" id="KW-1185">Reference proteome</keyword>
<gene>
    <name evidence="1" type="ORF">I4J89_45080</name>
</gene>
<name>A0A931G7U7_9ACTN</name>
<dbReference type="EMBL" id="JADQTO010000041">
    <property type="protein sequence ID" value="MBG0568619.1"/>
    <property type="molecule type" value="Genomic_DNA"/>
</dbReference>
<dbReference type="AlphaFoldDB" id="A0A931G7U7"/>
<comment type="caution">
    <text evidence="1">The sequence shown here is derived from an EMBL/GenBank/DDBJ whole genome shotgun (WGS) entry which is preliminary data.</text>
</comment>